<dbReference type="PANTHER" id="PTHR30055:SF243">
    <property type="entry name" value="HTH-TYPE TRANSCRIPTIONAL REGULATOR RV1816"/>
    <property type="match status" value="1"/>
</dbReference>
<dbReference type="InterPro" id="IPR009057">
    <property type="entry name" value="Homeodomain-like_sf"/>
</dbReference>
<reference evidence="6 7" key="1">
    <citation type="journal article" date="2019" name="Int. J. Syst. Evol. Microbiol.">
        <title>The Global Catalogue of Microorganisms (GCM) 10K type strain sequencing project: providing services to taxonomists for standard genome sequencing and annotation.</title>
        <authorList>
            <consortium name="The Broad Institute Genomics Platform"/>
            <consortium name="The Broad Institute Genome Sequencing Center for Infectious Disease"/>
            <person name="Wu L."/>
            <person name="Ma J."/>
        </authorList>
    </citation>
    <scope>NUCLEOTIDE SEQUENCE [LARGE SCALE GENOMIC DNA]</scope>
    <source>
        <strain evidence="6 7">JCM 14718</strain>
    </source>
</reference>
<name>A0ABN2FSB6_9ACTN</name>
<evidence type="ECO:0000256" key="2">
    <source>
        <dbReference type="ARBA" id="ARBA00023125"/>
    </source>
</evidence>
<dbReference type="SUPFAM" id="SSF46689">
    <property type="entry name" value="Homeodomain-like"/>
    <property type="match status" value="1"/>
</dbReference>
<keyword evidence="2 4" id="KW-0238">DNA-binding</keyword>
<evidence type="ECO:0000256" key="4">
    <source>
        <dbReference type="PROSITE-ProRule" id="PRU00335"/>
    </source>
</evidence>
<sequence>MFAIVNVEECELRSPRERYREQVRDEVKAHAWRQVATTGATALSLNAIAKQMGVSGPALYRYFASRDELITALILDAYRDLSTAGQAAAAAAKTPAAQLAAIALAIREWALAEPHRYLLIYGTPVPGYVAPTEATTLAASLMALLLDAFADIPSTPGSKSATALEKHLATHRDWAGNEHAGDSALHRALAFWTRVHGVLSLELAGHFVGMAFDPALLYAAEVDAAITENAEQGRGRPAPAR</sequence>
<dbReference type="InterPro" id="IPR036271">
    <property type="entry name" value="Tet_transcr_reg_TetR-rel_C_sf"/>
</dbReference>
<evidence type="ECO:0000313" key="6">
    <source>
        <dbReference type="EMBL" id="GAA1658032.1"/>
    </source>
</evidence>
<feature type="DNA-binding region" description="H-T-H motif" evidence="4">
    <location>
        <begin position="44"/>
        <end position="63"/>
    </location>
</feature>
<comment type="caution">
    <text evidence="6">The sequence shown here is derived from an EMBL/GenBank/DDBJ whole genome shotgun (WGS) entry which is preliminary data.</text>
</comment>
<protein>
    <submittedName>
        <fullName evidence="6">TetR/AcrR family transcriptional regulator</fullName>
    </submittedName>
</protein>
<keyword evidence="3" id="KW-0804">Transcription</keyword>
<dbReference type="Proteomes" id="UP001500618">
    <property type="component" value="Unassembled WGS sequence"/>
</dbReference>
<dbReference type="EMBL" id="BAAANY010000001">
    <property type="protein sequence ID" value="GAA1658032.1"/>
    <property type="molecule type" value="Genomic_DNA"/>
</dbReference>
<dbReference type="InterPro" id="IPR025996">
    <property type="entry name" value="MT1864/Rv1816-like_C"/>
</dbReference>
<dbReference type="SUPFAM" id="SSF48498">
    <property type="entry name" value="Tetracyclin repressor-like, C-terminal domain"/>
    <property type="match status" value="1"/>
</dbReference>
<dbReference type="Pfam" id="PF00440">
    <property type="entry name" value="TetR_N"/>
    <property type="match status" value="1"/>
</dbReference>
<organism evidence="6 7">
    <name type="scientific">Fodinicola feengrottensis</name>
    <dbReference type="NCBI Taxonomy" id="435914"/>
    <lineage>
        <taxon>Bacteria</taxon>
        <taxon>Bacillati</taxon>
        <taxon>Actinomycetota</taxon>
        <taxon>Actinomycetes</taxon>
        <taxon>Mycobacteriales</taxon>
        <taxon>Fodinicola</taxon>
    </lineage>
</organism>
<dbReference type="InterPro" id="IPR050109">
    <property type="entry name" value="HTH-type_TetR-like_transc_reg"/>
</dbReference>
<evidence type="ECO:0000313" key="7">
    <source>
        <dbReference type="Proteomes" id="UP001500618"/>
    </source>
</evidence>
<evidence type="ECO:0000259" key="5">
    <source>
        <dbReference type="PROSITE" id="PS50977"/>
    </source>
</evidence>
<evidence type="ECO:0000256" key="3">
    <source>
        <dbReference type="ARBA" id="ARBA00023163"/>
    </source>
</evidence>
<keyword evidence="7" id="KW-1185">Reference proteome</keyword>
<proteinExistence type="predicted"/>
<keyword evidence="1" id="KW-0805">Transcription regulation</keyword>
<dbReference type="PANTHER" id="PTHR30055">
    <property type="entry name" value="HTH-TYPE TRANSCRIPTIONAL REGULATOR RUTR"/>
    <property type="match status" value="1"/>
</dbReference>
<accession>A0ABN2FSB6</accession>
<evidence type="ECO:0000256" key="1">
    <source>
        <dbReference type="ARBA" id="ARBA00023015"/>
    </source>
</evidence>
<gene>
    <name evidence="6" type="ORF">GCM10009765_04360</name>
</gene>
<dbReference type="PROSITE" id="PS50977">
    <property type="entry name" value="HTH_TETR_2"/>
    <property type="match status" value="1"/>
</dbReference>
<dbReference type="InterPro" id="IPR001647">
    <property type="entry name" value="HTH_TetR"/>
</dbReference>
<feature type="domain" description="HTH tetR-type" evidence="5">
    <location>
        <begin position="21"/>
        <end position="81"/>
    </location>
</feature>
<dbReference type="Gene3D" id="1.10.357.10">
    <property type="entry name" value="Tetracycline Repressor, domain 2"/>
    <property type="match status" value="1"/>
</dbReference>
<dbReference type="Pfam" id="PF13305">
    <property type="entry name" value="TetR_C_33"/>
    <property type="match status" value="1"/>
</dbReference>